<dbReference type="Pfam" id="PF13383">
    <property type="entry name" value="Methyltransf_22"/>
    <property type="match status" value="1"/>
</dbReference>
<gene>
    <name evidence="2" type="ORF">HYH03_006654</name>
</gene>
<reference evidence="2" key="1">
    <citation type="journal article" date="2020" name="bioRxiv">
        <title>Comparative genomics of Chlamydomonas.</title>
        <authorList>
            <person name="Craig R.J."/>
            <person name="Hasan A.R."/>
            <person name="Ness R.W."/>
            <person name="Keightley P.D."/>
        </authorList>
    </citation>
    <scope>NUCLEOTIDE SEQUENCE</scope>
    <source>
        <strain evidence="2">CCAP 11/70</strain>
    </source>
</reference>
<keyword evidence="3" id="KW-1185">Reference proteome</keyword>
<organism evidence="2 3">
    <name type="scientific">Edaphochlamys debaryana</name>
    <dbReference type="NCBI Taxonomy" id="47281"/>
    <lineage>
        <taxon>Eukaryota</taxon>
        <taxon>Viridiplantae</taxon>
        <taxon>Chlorophyta</taxon>
        <taxon>core chlorophytes</taxon>
        <taxon>Chlorophyceae</taxon>
        <taxon>CS clade</taxon>
        <taxon>Chlamydomonadales</taxon>
        <taxon>Chlamydomonadales incertae sedis</taxon>
        <taxon>Edaphochlamys</taxon>
    </lineage>
</organism>
<accession>A0A836C031</accession>
<evidence type="ECO:0000313" key="2">
    <source>
        <dbReference type="EMBL" id="KAG2495386.1"/>
    </source>
</evidence>
<feature type="domain" description="Methyltransferase" evidence="1">
    <location>
        <begin position="38"/>
        <end position="247"/>
    </location>
</feature>
<dbReference type="InterPro" id="IPR025714">
    <property type="entry name" value="Methyltranfer_dom"/>
</dbReference>
<dbReference type="InterPro" id="IPR026913">
    <property type="entry name" value="METTL24"/>
</dbReference>
<evidence type="ECO:0000313" key="3">
    <source>
        <dbReference type="Proteomes" id="UP000612055"/>
    </source>
</evidence>
<proteinExistence type="predicted"/>
<dbReference type="OrthoDB" id="2015045at2759"/>
<dbReference type="Proteomes" id="UP000612055">
    <property type="component" value="Unassembled WGS sequence"/>
</dbReference>
<evidence type="ECO:0000259" key="1">
    <source>
        <dbReference type="Pfam" id="PF13383"/>
    </source>
</evidence>
<dbReference type="EMBL" id="JAEHOE010000025">
    <property type="protein sequence ID" value="KAG2495386.1"/>
    <property type="molecule type" value="Genomic_DNA"/>
</dbReference>
<dbReference type="AlphaFoldDB" id="A0A836C031"/>
<comment type="caution">
    <text evidence="2">The sequence shown here is derived from an EMBL/GenBank/DDBJ whole genome shotgun (WGS) entry which is preliminary data.</text>
</comment>
<dbReference type="PANTHER" id="PTHR32026">
    <property type="entry name" value="METHYLTRANSFERASE-LIKE PROTEIN 24"/>
    <property type="match status" value="1"/>
</dbReference>
<name>A0A836C031_9CHLO</name>
<sequence>MRLERFLQANPDYQVHHQGSGHEESAKQELAVGHGHYQLFEPFISCPPGKPLRRVGRKGDGGKWLCGMETMQAPCSVISLGSRNDYTFEEAVLEETQCSLATLDCTIKGPGRVLDAARHRFFKKCISGKAALNDRPDFMTYEGLVTELGLPPTASPLLKIDVELYEYAVMSEWTEHTPSLPEQIALEVHFLGWRAPYLSVTSPIWGRRRLGLHDLGLFFMHLANLGYGIVNKEDNPYCPHCTEVTLLRVEAPAAAR</sequence>
<dbReference type="PANTHER" id="PTHR32026:SF10">
    <property type="entry name" value="METHYLTRANSFERASE-LIKE PROTEIN 24-RELATED"/>
    <property type="match status" value="1"/>
</dbReference>
<protein>
    <recommendedName>
        <fullName evidence="1">Methyltransferase domain-containing protein</fullName>
    </recommendedName>
</protein>